<keyword evidence="12" id="KW-0067">ATP-binding</keyword>
<protein>
    <recommendedName>
        <fullName evidence="21">Replicase</fullName>
        <ecNumber evidence="19">2.1.1.375</ecNumber>
        <ecNumber evidence="2">2.7.7.48</ecNumber>
        <ecNumber evidence="3">2.7.7.88</ecNumber>
    </recommendedName>
    <alternativeName>
        <fullName evidence="20">Transcriptase</fullName>
    </alternativeName>
</protein>
<feature type="domain" description="RdRp catalytic" evidence="25">
    <location>
        <begin position="565"/>
        <end position="730"/>
    </location>
</feature>
<dbReference type="InterPro" id="IPR026890">
    <property type="entry name" value="Mononeg_mRNAcap"/>
</dbReference>
<evidence type="ECO:0000256" key="16">
    <source>
        <dbReference type="ARBA" id="ARBA00023268"/>
    </source>
</evidence>
<dbReference type="GeneID" id="30762996"/>
<feature type="domain" description="Mononegavirus-type SAM-dependent 2'-O-MTase" evidence="26">
    <location>
        <begin position="1617"/>
        <end position="1814"/>
    </location>
</feature>
<dbReference type="PROSITE" id="PS51590">
    <property type="entry name" value="SAM_MT_MNV_L"/>
    <property type="match status" value="1"/>
</dbReference>
<evidence type="ECO:0000313" key="28">
    <source>
        <dbReference type="Proteomes" id="UP000204201"/>
    </source>
</evidence>
<evidence type="ECO:0000256" key="12">
    <source>
        <dbReference type="ARBA" id="ARBA00022840"/>
    </source>
</evidence>
<evidence type="ECO:0000256" key="1">
    <source>
        <dbReference type="ARBA" id="ARBA00004328"/>
    </source>
</evidence>
<keyword evidence="8" id="KW-0949">S-adenosyl-L-methionine</keyword>
<evidence type="ECO:0000256" key="13">
    <source>
        <dbReference type="ARBA" id="ARBA00022844"/>
    </source>
</evidence>
<dbReference type="EC" id="2.1.1.375" evidence="19"/>
<evidence type="ECO:0000256" key="20">
    <source>
        <dbReference type="ARBA" id="ARBA00030436"/>
    </source>
</evidence>
<evidence type="ECO:0000259" key="26">
    <source>
        <dbReference type="PROSITE" id="PS51590"/>
    </source>
</evidence>
<dbReference type="KEGG" id="vg:30762996"/>
<evidence type="ECO:0000313" key="27">
    <source>
        <dbReference type="EMBL" id="APG78672.1"/>
    </source>
</evidence>
<evidence type="ECO:0000256" key="24">
    <source>
        <dbReference type="ARBA" id="ARBA00048548"/>
    </source>
</evidence>
<keyword evidence="4 27" id="KW-0696">RNA-directed RNA polymerase</keyword>
<evidence type="ECO:0000256" key="6">
    <source>
        <dbReference type="ARBA" id="ARBA00022664"/>
    </source>
</evidence>
<comment type="catalytic activity">
    <reaction evidence="24">
        <text>GTP + H2O = GDP + phosphate + H(+)</text>
        <dbReference type="Rhea" id="RHEA:19669"/>
        <dbReference type="ChEBI" id="CHEBI:15377"/>
        <dbReference type="ChEBI" id="CHEBI:15378"/>
        <dbReference type="ChEBI" id="CHEBI:37565"/>
        <dbReference type="ChEBI" id="CHEBI:43474"/>
        <dbReference type="ChEBI" id="CHEBI:58189"/>
    </reaction>
</comment>
<evidence type="ECO:0000256" key="21">
    <source>
        <dbReference type="ARBA" id="ARBA00031012"/>
    </source>
</evidence>
<dbReference type="InterPro" id="IPR014023">
    <property type="entry name" value="Mononeg_RNA_pol_cat"/>
</dbReference>
<name>A0A1L3KMQ6_9MONO</name>
<dbReference type="Pfam" id="PF14318">
    <property type="entry name" value="Mononeg_mRNAcap"/>
    <property type="match status" value="1"/>
</dbReference>
<evidence type="ECO:0000256" key="18">
    <source>
        <dbReference type="ARBA" id="ARBA00024499"/>
    </source>
</evidence>
<evidence type="ECO:0000256" key="22">
    <source>
        <dbReference type="ARBA" id="ARBA00047332"/>
    </source>
</evidence>
<evidence type="ECO:0000256" key="8">
    <source>
        <dbReference type="ARBA" id="ARBA00022691"/>
    </source>
</evidence>
<dbReference type="EMBL" id="KX884413">
    <property type="protein sequence ID" value="APG78672.1"/>
    <property type="molecule type" value="Genomic_RNA"/>
</dbReference>
<comment type="catalytic activity">
    <reaction evidence="18">
        <text>a 5'-end (5'-triphosphoguanosine)-(2'-O-methyladenylyl)-adenylyl-cytidylyl-adenosine in mRNA + S-adenosyl-L-methionine = a 5'-end (N(7)-methyl 5'-triphosphoguanosine)-(2'-O-methyladenylyl)-adenylyl-cytidylyl-adenosine in mRNA + S-adenosyl-L-homocysteine</text>
        <dbReference type="Rhea" id="RHEA:65440"/>
        <dbReference type="Rhea" id="RHEA-COMP:16798"/>
        <dbReference type="Rhea" id="RHEA-COMP:16801"/>
        <dbReference type="ChEBI" id="CHEBI:57856"/>
        <dbReference type="ChEBI" id="CHEBI:59789"/>
        <dbReference type="ChEBI" id="CHEBI:156482"/>
        <dbReference type="ChEBI" id="CHEBI:156483"/>
    </reaction>
</comment>
<keyword evidence="9" id="KW-0548">Nucleotidyltransferase</keyword>
<dbReference type="GO" id="GO:0016787">
    <property type="term" value="F:hydrolase activity"/>
    <property type="evidence" value="ECO:0007669"/>
    <property type="project" value="UniProtKB-KW"/>
</dbReference>
<dbReference type="GO" id="GO:0005524">
    <property type="term" value="F:ATP binding"/>
    <property type="evidence" value="ECO:0007669"/>
    <property type="project" value="UniProtKB-KW"/>
</dbReference>
<keyword evidence="5" id="KW-0489">Methyltransferase</keyword>
<dbReference type="EC" id="2.7.7.88" evidence="3"/>
<keyword evidence="10" id="KW-0547">Nucleotide-binding</keyword>
<dbReference type="InterPro" id="IPR039530">
    <property type="entry name" value="L_methyltransferase_rhabdo"/>
</dbReference>
<keyword evidence="15" id="KW-0506">mRNA capping</keyword>
<evidence type="ECO:0000259" key="25">
    <source>
        <dbReference type="PROSITE" id="PS50526"/>
    </source>
</evidence>
<evidence type="ECO:0000256" key="15">
    <source>
        <dbReference type="ARBA" id="ARBA00023042"/>
    </source>
</evidence>
<dbReference type="GO" id="GO:0044423">
    <property type="term" value="C:virion component"/>
    <property type="evidence" value="ECO:0007669"/>
    <property type="project" value="UniProtKB-KW"/>
</dbReference>
<keyword evidence="11" id="KW-0378">Hydrolase</keyword>
<evidence type="ECO:0000256" key="9">
    <source>
        <dbReference type="ARBA" id="ARBA00022695"/>
    </source>
</evidence>
<comment type="catalytic activity">
    <reaction evidence="17">
        <text>a 5'-end triphospho-adenylyl-adenylyl-cytidylyl-adenosine in mRNA + GDP + H(+) = a 5'-end (5'-triphosphoguanosine)-adenylyl-adenylyl-cytidylyl-adenosine in mRNA + diphosphate</text>
        <dbReference type="Rhea" id="RHEA:65436"/>
        <dbReference type="Rhea" id="RHEA-COMP:16797"/>
        <dbReference type="Rhea" id="RHEA-COMP:16799"/>
        <dbReference type="ChEBI" id="CHEBI:15378"/>
        <dbReference type="ChEBI" id="CHEBI:33019"/>
        <dbReference type="ChEBI" id="CHEBI:58189"/>
        <dbReference type="ChEBI" id="CHEBI:156484"/>
        <dbReference type="ChEBI" id="CHEBI:156503"/>
        <dbReference type="EC" id="2.7.7.88"/>
    </reaction>
</comment>
<proteinExistence type="predicted"/>
<dbReference type="Pfam" id="PF14314">
    <property type="entry name" value="Methyltrans_Mon_2nd"/>
    <property type="match status" value="1"/>
</dbReference>
<dbReference type="InterPro" id="IPR025786">
    <property type="entry name" value="Mononega_L_MeTrfase"/>
</dbReference>
<keyword evidence="6" id="KW-0507">mRNA processing</keyword>
<evidence type="ECO:0000256" key="14">
    <source>
        <dbReference type="ARBA" id="ARBA00022953"/>
    </source>
</evidence>
<evidence type="ECO:0000256" key="2">
    <source>
        <dbReference type="ARBA" id="ARBA00012494"/>
    </source>
</evidence>
<evidence type="ECO:0000256" key="5">
    <source>
        <dbReference type="ARBA" id="ARBA00022603"/>
    </source>
</evidence>
<keyword evidence="13" id="KW-0946">Virion</keyword>
<evidence type="ECO:0000256" key="4">
    <source>
        <dbReference type="ARBA" id="ARBA00022484"/>
    </source>
</evidence>
<comment type="catalytic activity">
    <reaction evidence="23">
        <text>a 5'-end (5'-triphosphoguanosine)-adenylyl-adenylyl-cytidylyl-adenosine in mRNA + 2 S-adenosyl-L-methionine = a 5'-end (N(7)-methyl 5'-triphosphoguanosine)-(2'-O-methyladenylyl)-adenylyl-cytidylyl-adenosine in mRNA + 2 S-adenosyl-L-homocysteine + H(+)</text>
        <dbReference type="Rhea" id="RHEA:65376"/>
        <dbReference type="Rhea" id="RHEA-COMP:16797"/>
        <dbReference type="Rhea" id="RHEA-COMP:16798"/>
        <dbReference type="ChEBI" id="CHEBI:15378"/>
        <dbReference type="ChEBI" id="CHEBI:57856"/>
        <dbReference type="ChEBI" id="CHEBI:59789"/>
        <dbReference type="ChEBI" id="CHEBI:156483"/>
        <dbReference type="ChEBI" id="CHEBI:156484"/>
        <dbReference type="EC" id="2.1.1.375"/>
    </reaction>
</comment>
<accession>A0A1L3KMQ6</accession>
<evidence type="ECO:0000256" key="11">
    <source>
        <dbReference type="ARBA" id="ARBA00022801"/>
    </source>
</evidence>
<dbReference type="Pfam" id="PF00946">
    <property type="entry name" value="Mononeg_RNA_pol"/>
    <property type="match status" value="1"/>
</dbReference>
<comment type="subcellular location">
    <subcellularLocation>
        <location evidence="1">Virion</location>
    </subcellularLocation>
</comment>
<comment type="catalytic activity">
    <reaction evidence="22">
        <text>a 5'-end (5'-triphosphoguanosine)-adenylyl-adenylyl-cytidylyl-adenosine in mRNA + S-adenosyl-L-methionine = a 5'-end (5'-triphosphoguanosine)-(2'-O-methyladenylyl)-adenylyl-cytidylyl-adenosine in mRNA + S-adenosyl-L-homocysteine + H(+)</text>
        <dbReference type="Rhea" id="RHEA:65380"/>
        <dbReference type="Rhea" id="RHEA-COMP:16797"/>
        <dbReference type="Rhea" id="RHEA-COMP:16801"/>
        <dbReference type="ChEBI" id="CHEBI:15378"/>
        <dbReference type="ChEBI" id="CHEBI:57856"/>
        <dbReference type="ChEBI" id="CHEBI:59789"/>
        <dbReference type="ChEBI" id="CHEBI:156482"/>
        <dbReference type="ChEBI" id="CHEBI:156484"/>
    </reaction>
</comment>
<dbReference type="PROSITE" id="PS50526">
    <property type="entry name" value="RDRP_SSRNA_NEG_NONSEG"/>
    <property type="match status" value="1"/>
</dbReference>
<keyword evidence="14" id="KW-0693">Viral RNA replication</keyword>
<reference evidence="27" key="1">
    <citation type="journal article" date="2016" name="Nature">
        <title>Redefining the invertebrate RNA virosphere.</title>
        <authorList>
            <person name="Shi M."/>
            <person name="Lin X.D."/>
            <person name="Tian J.H."/>
            <person name="Chen L.J."/>
            <person name="Chen X."/>
            <person name="Li C.X."/>
            <person name="Qin X.C."/>
            <person name="Li J."/>
            <person name="Cao J.P."/>
            <person name="Eden J.S."/>
            <person name="Buchmann J."/>
            <person name="Wang W."/>
            <person name="Xu J."/>
            <person name="Holmes E.C."/>
            <person name="Zhang Y.Z."/>
        </authorList>
    </citation>
    <scope>NUCLEOTIDE SEQUENCE [LARGE SCALE GENOMIC DNA]</scope>
    <source>
        <strain evidence="27">BHTSS7258</strain>
    </source>
</reference>
<dbReference type="Proteomes" id="UP000204201">
    <property type="component" value="Segment"/>
</dbReference>
<evidence type="ECO:0000256" key="19">
    <source>
        <dbReference type="ARBA" id="ARBA00026099"/>
    </source>
</evidence>
<evidence type="ECO:0000256" key="23">
    <source>
        <dbReference type="ARBA" id="ARBA00047370"/>
    </source>
</evidence>
<dbReference type="EC" id="2.7.7.48" evidence="2"/>
<keyword evidence="16" id="KW-0511">Multifunctional enzyme</keyword>
<evidence type="ECO:0000256" key="17">
    <source>
        <dbReference type="ARBA" id="ARBA00024494"/>
    </source>
</evidence>
<evidence type="ECO:0000256" key="10">
    <source>
        <dbReference type="ARBA" id="ARBA00022741"/>
    </source>
</evidence>
<organism evidence="27">
    <name type="scientific">Beihai rhabdo-like virus 2</name>
    <dbReference type="NCBI Taxonomy" id="1922652"/>
    <lineage>
        <taxon>Viruses</taxon>
        <taxon>Riboviria</taxon>
        <taxon>Orthornavirae</taxon>
        <taxon>Negarnaviricota</taxon>
        <taxon>Haploviricotina</taxon>
        <taxon>Monjiviricetes</taxon>
        <taxon>Mononegavirales</taxon>
        <taxon>Artoviridae</taxon>
        <taxon>Peropuvirus</taxon>
        <taxon>Peropuvirus lignarii</taxon>
    </lineage>
</organism>
<evidence type="ECO:0000256" key="3">
    <source>
        <dbReference type="ARBA" id="ARBA00012582"/>
    </source>
</evidence>
<keyword evidence="28" id="KW-1185">Reference proteome</keyword>
<keyword evidence="7" id="KW-0808">Transferase</keyword>
<dbReference type="GO" id="GO:0003968">
    <property type="term" value="F:RNA-directed RNA polymerase activity"/>
    <property type="evidence" value="ECO:0007669"/>
    <property type="project" value="UniProtKB-KW"/>
</dbReference>
<sequence>MVFKPRVKFLYPRHLDEALLLDKILFYQSHPEKWEKRYPGIPHSSLTNFKSGFARGINVFHWVEREILSSIGPFGKEVGNKWAHLLSVVSVALKEQVYACFSQFPQYRDQDLTSYLRVLANNTDIRFSFIKKGLVTRIHAELNTISSQNEYPVVLPSVPGVVMFKDLVFLERFPRGGLTIPFSIFLGALDKIESSFAYQVYIHLASHSAQKEGLPYVELCTFVYNTLEQCHLELGCKSADLFKALEPLMVGLILESKDQQTNNSMFLEETLEDLRSSKPGIFPWALVLVNRLRQYIHQYGERILPSIMEQYGQEKMHYYPIIDNEEGALKMYRFGTATLPLDYRQVLTTAGFFNMYYIVKYYQKNHTLPPIVKDDSLHPLILEIYRTGNPQSMDHCRKVPFEFWRQIVFRPHLPFNYFPETLDLMDDKQTSPHREYVDQLFAADALEDVGRKPPPTRETTKLVWAILEREEIDVKSFFDQVETSGRFPEEWAVVQLKGKERELKTVAREFSIMTIEVRLMASVVEKNITDKILEFFEDQTMTDSGSQLKDRIDNIITMPTKPGHKWVMFHSDLEQWNYTFRPLLMHPFTNILNQLFGVNHFYTITKVFCESVIFTADKFVPPGTPGVFTQWNTHAGGNQGIFQKLWTLITICIIRVTMDQYQYRYHLIGSGDNQVLGVELPVTEETPRRIEEIRNALADNFSAVGLTFKAAETWYSSSLFCYQRKYYMDGIPLENGIKQATRAYAGGSDVYSGLNSIIMTAMNGGTVIAQSTPDPFVGPVFAYMEAYATILLHPDTKANQLPPVPFLALLSTLNTDFGLFPFQQFHSFLYSGHKDPLTDCLALLDKIWQQSPHLRPTIAQLVNWEQKTVDDVSNLKLVTEPQSLNIKSPPTTEAFLRGTIEEYLLTPGRVKNRHIAEVFKAYNKKDQQVFATSLLSIRPVNTGFLHSMLDNSHVGQIARTINRFTKVSSVVHTVNLNLVRKDHQSFQERVGAYDRRWMQALHQKARRPVQVAVSFLHQLTGRTHPLFLEFCKTNHLSPECTFSCRLFLTSWTFGFYPQLVLGPYQPSPVEQIQVKTRTTDLEGECSILITPAHDLPSTHRDLSTQRGPFPLLVGSKTDDPVKTIELHSLKGTESGKSVRENLRLLAWMRGNTTDHAMIEMLLSQLKARMPTIGDIIPILMGGTSGGNFQHRHMSPGEVMGSFLNSASLTSTWYQLSTNHAKRLQRGEEDRFVFFQQLFQHIMAGLRLCDPVPNRVYAIVEMRHCSYLIPENDFHLASTEMVVSLIDIPPILLSPSVIKELENEAEHCRRLLAMQKVAMNNPRSALAGIVALEFARSLRIHQLGKDQIRDRGVRGGAPQSLYNVTVLRNIDLPTLIRSIAFQCVLHQVFLNSRNYRNVIRHLAVVALKPSGLQDSYPYRALIEALITAGHLPELVRLAGGPQVWMESGSASVGLRVFLLALQKGLSGVFQHHLTTPLVIEAKNPQFHWGSLWRILGQLSNDYLHWSSTYSTTMIEAHLLKAASALPWLTITPTSDTGLVLEHARRMLKLQPDQYPSIPKTVNPTHEALPMSIPPTTNKILVVNCELMIPRGDSLPPSPVREVRSPEFQTPKMLHHIGRWAASSSGGKVKMVEIISRVVPKEMNPLMGVCLAEGAGSYASVLLHMFPQLQLVYNSLLKPERLPHCHASSFTPSEVLCLCNAHTRCHYDLLSDTCHGDLSKRQTWDHIEMELKVLDLPLDLLTWDLEGSGPSTDMAFTSLHAFILKHKPKICIIKTYLSELIGPHAAILDSWCTVYDKVQLIKPSASEVLSEEVFVVLSHPMFALLVDKSASIQGILDWWSGLMSRATAENALTEQICLAQWWTSMSPCMIASPSTGKFGMTQEHPLIINLRALCGLVLLYSGGRVSGESALDKATQHMVHSQSRGALSTLEDIQILYSSCIAYLQISNFYQGIRETGTVRTLPFQTVETFMPIFNHHLEKFDLPASQIRFARLLGEMIAVDTLPESQVVGVLLLVLAEELERKALPHHKGQEPMSLPTWIIKEMSSFKLEVWPFLLKIKSSISVLSGWDTVVWDLREKTGAPTVQVSGATLGHYEWLNLWSGIPIFSPNSALTCKLIHVHPKKSEYSVSATEDFVIILAGNTKIERPSDYFPIRCVHLPGEKKYSCFYVLQKKGKF</sequence>
<dbReference type="RefSeq" id="YP_009333449.1">
    <property type="nucleotide sequence ID" value="NC_032558.1"/>
</dbReference>
<evidence type="ECO:0000256" key="7">
    <source>
        <dbReference type="ARBA" id="ARBA00022679"/>
    </source>
</evidence>
<dbReference type="GO" id="GO:0004482">
    <property type="term" value="F:mRNA 5'-cap (guanine-N7-)-methyltransferase activity"/>
    <property type="evidence" value="ECO:0007669"/>
    <property type="project" value="InterPro"/>
</dbReference>